<dbReference type="GO" id="GO:0016810">
    <property type="term" value="F:hydrolase activity, acting on carbon-nitrogen (but not peptide) bonds"/>
    <property type="evidence" value="ECO:0007669"/>
    <property type="project" value="InterPro"/>
</dbReference>
<reference evidence="3" key="1">
    <citation type="submission" date="2019-09" db="EMBL/GenBank/DDBJ databases">
        <authorList>
            <person name="Teo W.F.A."/>
            <person name="Duangmal K."/>
        </authorList>
    </citation>
    <scope>NUCLEOTIDE SEQUENCE [LARGE SCALE GENOMIC DNA]</scope>
    <source>
        <strain evidence="3">K81G1</strain>
    </source>
</reference>
<dbReference type="InterPro" id="IPR002509">
    <property type="entry name" value="NODB_dom"/>
</dbReference>
<evidence type="ECO:0000313" key="4">
    <source>
        <dbReference type="Proteomes" id="UP000319769"/>
    </source>
</evidence>
<comment type="caution">
    <text evidence="3">The sequence shown here is derived from an EMBL/GenBank/DDBJ whole genome shotgun (WGS) entry which is preliminary data.</text>
</comment>
<sequence>MKTALALAAVGALHAAPAALFLPPLRPPGLAGRGDPGHVALTFDDGPNPLSTPHFLRALEVRGVRATFFLLGEQVARAPWLAGEIAAAGHEVAVHGWAHQCLLRHGPRRAYDDFARACDVIEDAAGYRPQWIRAPYGVFSTGSLVAARRLGLTPVLWTCWGFDWTSRATPESVLRTVFKDLNGGGTVLLHDSDHAAALGSWRATLSALGPLLDECGRRGLRVGPLADHAVARAG</sequence>
<name>A0A5N0VCH3_9PSEU</name>
<dbReference type="GO" id="GO:0005975">
    <property type="term" value="P:carbohydrate metabolic process"/>
    <property type="evidence" value="ECO:0007669"/>
    <property type="project" value="InterPro"/>
</dbReference>
<keyword evidence="1" id="KW-0732">Signal</keyword>
<feature type="chain" id="PRO_5038611366" evidence="1">
    <location>
        <begin position="16"/>
        <end position="234"/>
    </location>
</feature>
<feature type="domain" description="NodB homology" evidence="2">
    <location>
        <begin position="37"/>
        <end position="223"/>
    </location>
</feature>
<dbReference type="PANTHER" id="PTHR10587">
    <property type="entry name" value="GLYCOSYL TRANSFERASE-RELATED"/>
    <property type="match status" value="1"/>
</dbReference>
<dbReference type="CDD" id="cd10959">
    <property type="entry name" value="CE4_NodB_like_3"/>
    <property type="match status" value="1"/>
</dbReference>
<protein>
    <submittedName>
        <fullName evidence="3">Polysaccharide deacetylase family protein</fullName>
    </submittedName>
</protein>
<dbReference type="PANTHER" id="PTHR10587:SF137">
    <property type="entry name" value="4-DEOXY-4-FORMAMIDO-L-ARABINOSE-PHOSPHOUNDECAPRENOL DEFORMYLASE ARND-RELATED"/>
    <property type="match status" value="1"/>
</dbReference>
<dbReference type="OrthoDB" id="9763050at2"/>
<dbReference type="EMBL" id="VMNW02000012">
    <property type="protein sequence ID" value="KAA9162581.1"/>
    <property type="molecule type" value="Genomic_DNA"/>
</dbReference>
<dbReference type="Pfam" id="PF01522">
    <property type="entry name" value="Polysacc_deac_1"/>
    <property type="match status" value="1"/>
</dbReference>
<dbReference type="InterPro" id="IPR050248">
    <property type="entry name" value="Polysacc_deacetylase_ArnD"/>
</dbReference>
<organism evidence="3 4">
    <name type="scientific">Amycolatopsis acidicola</name>
    <dbReference type="NCBI Taxonomy" id="2596893"/>
    <lineage>
        <taxon>Bacteria</taxon>
        <taxon>Bacillati</taxon>
        <taxon>Actinomycetota</taxon>
        <taxon>Actinomycetes</taxon>
        <taxon>Pseudonocardiales</taxon>
        <taxon>Pseudonocardiaceae</taxon>
        <taxon>Amycolatopsis</taxon>
    </lineage>
</organism>
<proteinExistence type="predicted"/>
<dbReference type="PROSITE" id="PS51677">
    <property type="entry name" value="NODB"/>
    <property type="match status" value="1"/>
</dbReference>
<dbReference type="InterPro" id="IPR011330">
    <property type="entry name" value="Glyco_hydro/deAcase_b/a-brl"/>
</dbReference>
<evidence type="ECO:0000256" key="1">
    <source>
        <dbReference type="SAM" id="SignalP"/>
    </source>
</evidence>
<dbReference type="Gene3D" id="3.20.20.370">
    <property type="entry name" value="Glycoside hydrolase/deacetylase"/>
    <property type="match status" value="1"/>
</dbReference>
<dbReference type="Proteomes" id="UP000319769">
    <property type="component" value="Unassembled WGS sequence"/>
</dbReference>
<dbReference type="SUPFAM" id="SSF88713">
    <property type="entry name" value="Glycoside hydrolase/deacetylase"/>
    <property type="match status" value="1"/>
</dbReference>
<dbReference type="RefSeq" id="WP_144747873.1">
    <property type="nucleotide sequence ID" value="NZ_VMNW02000012.1"/>
</dbReference>
<evidence type="ECO:0000259" key="2">
    <source>
        <dbReference type="PROSITE" id="PS51677"/>
    </source>
</evidence>
<gene>
    <name evidence="3" type="ORF">FPZ12_010995</name>
</gene>
<evidence type="ECO:0000313" key="3">
    <source>
        <dbReference type="EMBL" id="KAA9162581.1"/>
    </source>
</evidence>
<dbReference type="AlphaFoldDB" id="A0A5N0VCH3"/>
<feature type="signal peptide" evidence="1">
    <location>
        <begin position="1"/>
        <end position="15"/>
    </location>
</feature>
<accession>A0A5N0VCH3</accession>
<keyword evidence="4" id="KW-1185">Reference proteome</keyword>